<dbReference type="Proteomes" id="UP001497482">
    <property type="component" value="Chromosome 5"/>
</dbReference>
<feature type="region of interest" description="Disordered" evidence="1">
    <location>
        <begin position="41"/>
        <end position="62"/>
    </location>
</feature>
<evidence type="ECO:0000256" key="1">
    <source>
        <dbReference type="SAM" id="MobiDB-lite"/>
    </source>
</evidence>
<name>A0AAV2LZV1_KNICA</name>
<sequence length="99" mass="10982">MAMPTGPGPLLHLPQAKNRAGDMCYLIIQQLILEGVQSHRRERSWGRGEREAEGGGGGGGVFVEEMDQTWRLERRHLLSSSLNKHLSSEQLDKETKSSG</sequence>
<accession>A0AAV2LZV1</accession>
<organism evidence="2 3">
    <name type="scientific">Knipowitschia caucasica</name>
    <name type="common">Caucasian dwarf goby</name>
    <name type="synonym">Pomatoschistus caucasicus</name>
    <dbReference type="NCBI Taxonomy" id="637954"/>
    <lineage>
        <taxon>Eukaryota</taxon>
        <taxon>Metazoa</taxon>
        <taxon>Chordata</taxon>
        <taxon>Craniata</taxon>
        <taxon>Vertebrata</taxon>
        <taxon>Euteleostomi</taxon>
        <taxon>Actinopterygii</taxon>
        <taxon>Neopterygii</taxon>
        <taxon>Teleostei</taxon>
        <taxon>Neoteleostei</taxon>
        <taxon>Acanthomorphata</taxon>
        <taxon>Gobiaria</taxon>
        <taxon>Gobiiformes</taxon>
        <taxon>Gobioidei</taxon>
        <taxon>Gobiidae</taxon>
        <taxon>Gobiinae</taxon>
        <taxon>Knipowitschia</taxon>
    </lineage>
</organism>
<proteinExistence type="predicted"/>
<dbReference type="EMBL" id="OZ035827">
    <property type="protein sequence ID" value="CAL1606626.1"/>
    <property type="molecule type" value="Genomic_DNA"/>
</dbReference>
<dbReference type="AlphaFoldDB" id="A0AAV2LZV1"/>
<keyword evidence="3" id="KW-1185">Reference proteome</keyword>
<evidence type="ECO:0000313" key="2">
    <source>
        <dbReference type="EMBL" id="CAL1606626.1"/>
    </source>
</evidence>
<reference evidence="2 3" key="1">
    <citation type="submission" date="2024-04" db="EMBL/GenBank/DDBJ databases">
        <authorList>
            <person name="Waldvogel A.-M."/>
            <person name="Schoenle A."/>
        </authorList>
    </citation>
    <scope>NUCLEOTIDE SEQUENCE [LARGE SCALE GENOMIC DNA]</scope>
</reference>
<gene>
    <name evidence="2" type="ORF">KC01_LOCUS33768</name>
</gene>
<evidence type="ECO:0000313" key="3">
    <source>
        <dbReference type="Proteomes" id="UP001497482"/>
    </source>
</evidence>
<feature type="compositionally biased region" description="Basic and acidic residues" evidence="1">
    <location>
        <begin position="41"/>
        <end position="53"/>
    </location>
</feature>
<protein>
    <submittedName>
        <fullName evidence="2">Uncharacterized protein</fullName>
    </submittedName>
</protein>